<dbReference type="Pfam" id="PF02635">
    <property type="entry name" value="DsrE"/>
    <property type="match status" value="1"/>
</dbReference>
<dbReference type="PANTHER" id="PTHR38780">
    <property type="entry name" value="PROTEIN TUSC"/>
    <property type="match status" value="1"/>
</dbReference>
<protein>
    <submittedName>
        <fullName evidence="2">DsrF protein</fullName>
    </submittedName>
</protein>
<comment type="caution">
    <text evidence="2">The sequence shown here is derived from an EMBL/GenBank/DDBJ whole genome shotgun (WGS) entry which is preliminary data.</text>
</comment>
<dbReference type="eggNOG" id="COG2923">
    <property type="taxonomic scope" value="Bacteria"/>
</dbReference>
<comment type="similarity">
    <text evidence="1">Belongs to the DsrF/TusC family.</text>
</comment>
<keyword evidence="3" id="KW-1185">Reference proteome</keyword>
<dbReference type="Gene3D" id="3.40.1260.10">
    <property type="entry name" value="DsrEFH-like"/>
    <property type="match status" value="1"/>
</dbReference>
<organism evidence="2 3">
    <name type="scientific">marine gamma proteobacterium HTCC2143</name>
    <dbReference type="NCBI Taxonomy" id="247633"/>
    <lineage>
        <taxon>Bacteria</taxon>
        <taxon>Pseudomonadati</taxon>
        <taxon>Pseudomonadota</taxon>
        <taxon>Gammaproteobacteria</taxon>
        <taxon>Cellvibrionales</taxon>
        <taxon>Spongiibacteraceae</taxon>
        <taxon>BD1-7 clade</taxon>
    </lineage>
</organism>
<dbReference type="InterPro" id="IPR003787">
    <property type="entry name" value="Sulphur_relay_DsrE/F-like"/>
</dbReference>
<dbReference type="InterPro" id="IPR027396">
    <property type="entry name" value="DsrEFH-like"/>
</dbReference>
<dbReference type="EMBL" id="AAVT01000012">
    <property type="protein sequence ID" value="EAW29933.1"/>
    <property type="molecule type" value="Genomic_DNA"/>
</dbReference>
<evidence type="ECO:0000256" key="1">
    <source>
        <dbReference type="ARBA" id="ARBA00005996"/>
    </source>
</evidence>
<dbReference type="PANTHER" id="PTHR38780:SF1">
    <property type="entry name" value="PROTEIN TUSC"/>
    <property type="match status" value="1"/>
</dbReference>
<proteinExistence type="inferred from homology"/>
<dbReference type="OrthoDB" id="9789418at2"/>
<name>A0YGR5_9GAMM</name>
<reference evidence="2 3" key="1">
    <citation type="journal article" date="2010" name="J. Bacteriol.">
        <title>Genome sequence of the oligotrophic marine Gammaproteobacterium HTCC2143, isolated from the Oregon Coast.</title>
        <authorList>
            <person name="Oh H.M."/>
            <person name="Kang I."/>
            <person name="Ferriera S."/>
            <person name="Giovannoni S.J."/>
            <person name="Cho J.C."/>
        </authorList>
    </citation>
    <scope>NUCLEOTIDE SEQUENCE [LARGE SCALE GENOMIC DNA]</scope>
    <source>
        <strain evidence="2 3">HTCC2143</strain>
    </source>
</reference>
<evidence type="ECO:0000313" key="3">
    <source>
        <dbReference type="Proteomes" id="UP000004931"/>
    </source>
</evidence>
<dbReference type="Proteomes" id="UP000004931">
    <property type="component" value="Unassembled WGS sequence"/>
</dbReference>
<dbReference type="NCBIfam" id="TIGR03010">
    <property type="entry name" value="sulf_tusC_dsrF"/>
    <property type="match status" value="1"/>
</dbReference>
<dbReference type="STRING" id="247633.GP2143_06559"/>
<dbReference type="AlphaFoldDB" id="A0YGR5"/>
<dbReference type="InterPro" id="IPR017462">
    <property type="entry name" value="Sulphur_relay_TusC/DsrF"/>
</dbReference>
<dbReference type="NCBIfam" id="NF001238">
    <property type="entry name" value="PRK00211.1"/>
    <property type="match status" value="1"/>
</dbReference>
<dbReference type="SUPFAM" id="SSF75169">
    <property type="entry name" value="DsrEFH-like"/>
    <property type="match status" value="1"/>
</dbReference>
<sequence length="123" mass="13883">MSDNKAKRILWVFRQAPYGNSLSREALDFALAAGVFDQDVGMVFIGDGVWQLLDRQDSRAIAFKNHQKLLSALSLYDITDIYVDQVAITDRQIVPHQLSLKAHIVSDTEITQLFESADVLLNF</sequence>
<accession>A0YGR5</accession>
<gene>
    <name evidence="2" type="ORF">GP2143_06559</name>
</gene>
<evidence type="ECO:0000313" key="2">
    <source>
        <dbReference type="EMBL" id="EAW29933.1"/>
    </source>
</evidence>